<keyword evidence="6" id="KW-1185">Reference proteome</keyword>
<dbReference type="SMR" id="A2DSA5"/>
<dbReference type="KEGG" id="tva:4774695"/>
<dbReference type="OrthoDB" id="10264588at2759"/>
<feature type="repeat" description="WD" evidence="3">
    <location>
        <begin position="93"/>
        <end position="125"/>
    </location>
</feature>
<dbReference type="InParanoid" id="A2DSA5"/>
<evidence type="ECO:0000256" key="4">
    <source>
        <dbReference type="SAM" id="MobiDB-lite"/>
    </source>
</evidence>
<dbReference type="Proteomes" id="UP000001542">
    <property type="component" value="Unassembled WGS sequence"/>
</dbReference>
<evidence type="ECO:0000256" key="2">
    <source>
        <dbReference type="ARBA" id="ARBA00022737"/>
    </source>
</evidence>
<feature type="compositionally biased region" description="Basic and acidic residues" evidence="4">
    <location>
        <begin position="336"/>
        <end position="368"/>
    </location>
</feature>
<dbReference type="Gene3D" id="2.130.10.10">
    <property type="entry name" value="YVTN repeat-like/Quinoprotein amine dehydrogenase"/>
    <property type="match status" value="2"/>
</dbReference>
<proteinExistence type="predicted"/>
<dbReference type="SMART" id="SM00320">
    <property type="entry name" value="WD40"/>
    <property type="match status" value="6"/>
</dbReference>
<evidence type="ECO:0000313" key="5">
    <source>
        <dbReference type="EMBL" id="EAY16684.1"/>
    </source>
</evidence>
<dbReference type="EMBL" id="DS113239">
    <property type="protein sequence ID" value="EAY16684.1"/>
    <property type="molecule type" value="Genomic_DNA"/>
</dbReference>
<dbReference type="STRING" id="5722.A2DSA5"/>
<dbReference type="PROSITE" id="PS50082">
    <property type="entry name" value="WD_REPEATS_2"/>
    <property type="match status" value="4"/>
</dbReference>
<dbReference type="InterPro" id="IPR015943">
    <property type="entry name" value="WD40/YVTN_repeat-like_dom_sf"/>
</dbReference>
<organism evidence="5 6">
    <name type="scientific">Trichomonas vaginalis (strain ATCC PRA-98 / G3)</name>
    <dbReference type="NCBI Taxonomy" id="412133"/>
    <lineage>
        <taxon>Eukaryota</taxon>
        <taxon>Metamonada</taxon>
        <taxon>Parabasalia</taxon>
        <taxon>Trichomonadida</taxon>
        <taxon>Trichomonadidae</taxon>
        <taxon>Trichomonas</taxon>
    </lineage>
</organism>
<dbReference type="InterPro" id="IPR036322">
    <property type="entry name" value="WD40_repeat_dom_sf"/>
</dbReference>
<reference evidence="5" key="2">
    <citation type="journal article" date="2007" name="Science">
        <title>Draft genome sequence of the sexually transmitted pathogen Trichomonas vaginalis.</title>
        <authorList>
            <person name="Carlton J.M."/>
            <person name="Hirt R.P."/>
            <person name="Silva J.C."/>
            <person name="Delcher A.L."/>
            <person name="Schatz M."/>
            <person name="Zhao Q."/>
            <person name="Wortman J.R."/>
            <person name="Bidwell S.L."/>
            <person name="Alsmark U.C.M."/>
            <person name="Besteiro S."/>
            <person name="Sicheritz-Ponten T."/>
            <person name="Noel C.J."/>
            <person name="Dacks J.B."/>
            <person name="Foster P.G."/>
            <person name="Simillion C."/>
            <person name="Van de Peer Y."/>
            <person name="Miranda-Saavedra D."/>
            <person name="Barton G.J."/>
            <person name="Westrop G.D."/>
            <person name="Mueller S."/>
            <person name="Dessi D."/>
            <person name="Fiori P.L."/>
            <person name="Ren Q."/>
            <person name="Paulsen I."/>
            <person name="Zhang H."/>
            <person name="Bastida-Corcuera F.D."/>
            <person name="Simoes-Barbosa A."/>
            <person name="Brown M.T."/>
            <person name="Hayes R.D."/>
            <person name="Mukherjee M."/>
            <person name="Okumura C.Y."/>
            <person name="Schneider R."/>
            <person name="Smith A.J."/>
            <person name="Vanacova S."/>
            <person name="Villalvazo M."/>
            <person name="Haas B.J."/>
            <person name="Pertea M."/>
            <person name="Feldblyum T.V."/>
            <person name="Utterback T.R."/>
            <person name="Shu C.L."/>
            <person name="Osoegawa K."/>
            <person name="de Jong P.J."/>
            <person name="Hrdy I."/>
            <person name="Horvathova L."/>
            <person name="Zubacova Z."/>
            <person name="Dolezal P."/>
            <person name="Malik S.B."/>
            <person name="Logsdon J.M. Jr."/>
            <person name="Henze K."/>
            <person name="Gupta A."/>
            <person name="Wang C.C."/>
            <person name="Dunne R.L."/>
            <person name="Upcroft J.A."/>
            <person name="Upcroft P."/>
            <person name="White O."/>
            <person name="Salzberg S.L."/>
            <person name="Tang P."/>
            <person name="Chiu C.-H."/>
            <person name="Lee Y.-S."/>
            <person name="Embley T.M."/>
            <person name="Coombs G.H."/>
            <person name="Mottram J.C."/>
            <person name="Tachezy J."/>
            <person name="Fraser-Liggett C.M."/>
            <person name="Johnson P.J."/>
        </authorList>
    </citation>
    <scope>NUCLEOTIDE SEQUENCE [LARGE SCALE GENOMIC DNA]</scope>
    <source>
        <strain evidence="5">G3</strain>
    </source>
</reference>
<sequence>MDSGYIAHTVIPEKGITTVRFGSDEKKVLIVSRCNAIYNYTVGDKKRPHAFKAPDFDPTVAIFNGDGSTIYGGSLSGKIALWPNHGLTVTYITVGHSGAINDMAYSKKSKCVLTGSNDKNVKLWNDELGFITSFKEHPCQVTAVAADPTSTIVASGDSQGNLIVWDSAKVIKLKGQKDLSSAVLWKKLLRVKKRCEISSISFDFTGGFVSATTTDAHITVWDAKTGELIQAYNEDSNCCTFSPTAPFLLASSRTNQQKIFSLESSSLLYSFEAHKSPGIASAWSPSGKIFVTADIDGVIISWNMPKDKFKPIWVDKTGNIQKLPKTEVQQKQVPPKAEEEQQKQLPPKAEEIKSDKEDEKIPAKKEQKSSTGIKIRTDEPVDVKLDAIFKQLQDLTNLANQMVVKIHEQDEKIESLSKAVFNK</sequence>
<evidence type="ECO:0000313" key="6">
    <source>
        <dbReference type="Proteomes" id="UP000001542"/>
    </source>
</evidence>
<dbReference type="PANTHER" id="PTHR44019:SF8">
    <property type="entry name" value="POC1 CENTRIOLAR PROTEIN HOMOLOG"/>
    <property type="match status" value="1"/>
</dbReference>
<dbReference type="RefSeq" id="XP_001328907.1">
    <property type="nucleotide sequence ID" value="XM_001328872.1"/>
</dbReference>
<dbReference type="VEuPathDB" id="TrichDB:TVAGG3_0078950"/>
<evidence type="ECO:0000256" key="1">
    <source>
        <dbReference type="ARBA" id="ARBA00022574"/>
    </source>
</evidence>
<dbReference type="Pfam" id="PF00400">
    <property type="entry name" value="WD40"/>
    <property type="match status" value="3"/>
</dbReference>
<evidence type="ECO:0000256" key="3">
    <source>
        <dbReference type="PROSITE-ProRule" id="PRU00221"/>
    </source>
</evidence>
<reference evidence="5" key="1">
    <citation type="submission" date="2006-10" db="EMBL/GenBank/DDBJ databases">
        <authorList>
            <person name="Amadeo P."/>
            <person name="Zhao Q."/>
            <person name="Wortman J."/>
            <person name="Fraser-Liggett C."/>
            <person name="Carlton J."/>
        </authorList>
    </citation>
    <scope>NUCLEOTIDE SEQUENCE</scope>
    <source>
        <strain evidence="5">G3</strain>
    </source>
</reference>
<keyword evidence="1 3" id="KW-0853">WD repeat</keyword>
<accession>A2DSA5</accession>
<dbReference type="OMA" id="QAYNEDS"/>
<dbReference type="VEuPathDB" id="TrichDB:TVAG_066890"/>
<name>A2DSA5_TRIV3</name>
<dbReference type="SUPFAM" id="SSF50978">
    <property type="entry name" value="WD40 repeat-like"/>
    <property type="match status" value="1"/>
</dbReference>
<dbReference type="PROSITE" id="PS50294">
    <property type="entry name" value="WD_REPEATS_REGION"/>
    <property type="match status" value="2"/>
</dbReference>
<gene>
    <name evidence="5" type="ORF">TVAG_066890</name>
</gene>
<keyword evidence="2" id="KW-0677">Repeat</keyword>
<feature type="repeat" description="WD" evidence="3">
    <location>
        <begin position="271"/>
        <end position="304"/>
    </location>
</feature>
<dbReference type="AlphaFoldDB" id="A2DSA5"/>
<feature type="region of interest" description="Disordered" evidence="4">
    <location>
        <begin position="326"/>
        <end position="373"/>
    </location>
</feature>
<dbReference type="InterPro" id="IPR050505">
    <property type="entry name" value="WDR55/POC1"/>
</dbReference>
<dbReference type="InterPro" id="IPR001680">
    <property type="entry name" value="WD40_rpt"/>
</dbReference>
<dbReference type="PANTHER" id="PTHR44019">
    <property type="entry name" value="WD REPEAT-CONTAINING PROTEIN 55"/>
    <property type="match status" value="1"/>
</dbReference>
<protein>
    <submittedName>
        <fullName evidence="5">Uncharacterized protein</fullName>
    </submittedName>
</protein>
<feature type="repeat" description="WD" evidence="3">
    <location>
        <begin position="197"/>
        <end position="231"/>
    </location>
</feature>
<feature type="repeat" description="WD" evidence="3">
    <location>
        <begin position="134"/>
        <end position="166"/>
    </location>
</feature>